<dbReference type="GO" id="GO:0080008">
    <property type="term" value="C:Cul4-RING E3 ubiquitin ligase complex"/>
    <property type="evidence" value="ECO:0007669"/>
    <property type="project" value="TreeGrafter"/>
</dbReference>
<dbReference type="PROSITE" id="PS00678">
    <property type="entry name" value="WD_REPEATS_1"/>
    <property type="match status" value="1"/>
</dbReference>
<evidence type="ECO:0000256" key="3">
    <source>
        <dbReference type="PROSITE-ProRule" id="PRU00221"/>
    </source>
</evidence>
<gene>
    <name evidence="5" type="ORF">M8C21_015125</name>
</gene>
<accession>A0AAD5GDI0</accession>
<keyword evidence="6" id="KW-1185">Reference proteome</keyword>
<dbReference type="InterPro" id="IPR015943">
    <property type="entry name" value="WD40/YVTN_repeat-like_dom_sf"/>
</dbReference>
<name>A0AAD5GDI0_AMBAR</name>
<feature type="compositionally biased region" description="Low complexity" evidence="4">
    <location>
        <begin position="8"/>
        <end position="22"/>
    </location>
</feature>
<protein>
    <submittedName>
        <fullName evidence="5">Uncharacterized protein</fullName>
    </submittedName>
</protein>
<dbReference type="SMART" id="SM00320">
    <property type="entry name" value="WD40"/>
    <property type="match status" value="6"/>
</dbReference>
<feature type="region of interest" description="Disordered" evidence="4">
    <location>
        <begin position="1"/>
        <end position="22"/>
    </location>
</feature>
<evidence type="ECO:0000256" key="1">
    <source>
        <dbReference type="ARBA" id="ARBA00022574"/>
    </source>
</evidence>
<dbReference type="AlphaFoldDB" id="A0AAD5GDI0"/>
<feature type="repeat" description="WD" evidence="3">
    <location>
        <begin position="62"/>
        <end position="103"/>
    </location>
</feature>
<dbReference type="GO" id="GO:0005737">
    <property type="term" value="C:cytoplasm"/>
    <property type="evidence" value="ECO:0007669"/>
    <property type="project" value="TreeGrafter"/>
</dbReference>
<reference evidence="5" key="1">
    <citation type="submission" date="2022-06" db="EMBL/GenBank/DDBJ databases">
        <title>Uncovering the hologenomic basis of an extraordinary plant invasion.</title>
        <authorList>
            <person name="Bieker V.C."/>
            <person name="Martin M.D."/>
            <person name="Gilbert T."/>
            <person name="Hodgins K."/>
            <person name="Battlay P."/>
            <person name="Petersen B."/>
            <person name="Wilson J."/>
        </authorList>
    </citation>
    <scope>NUCLEOTIDE SEQUENCE</scope>
    <source>
        <strain evidence="5">AA19_3_7</strain>
        <tissue evidence="5">Leaf</tissue>
    </source>
</reference>
<dbReference type="Pfam" id="PF00400">
    <property type="entry name" value="WD40"/>
    <property type="match status" value="1"/>
</dbReference>
<dbReference type="PANTHER" id="PTHR15574:SF65">
    <property type="entry name" value="TRANSDUCIN_WD40 REPEAT-LIKE SUPERFAMILY PROTEIN"/>
    <property type="match status" value="1"/>
</dbReference>
<dbReference type="EMBL" id="JAMZMK010008836">
    <property type="protein sequence ID" value="KAI7738297.1"/>
    <property type="molecule type" value="Genomic_DNA"/>
</dbReference>
<comment type="caution">
    <text evidence="5">The sequence shown here is derived from an EMBL/GenBank/DDBJ whole genome shotgun (WGS) entry which is preliminary data.</text>
</comment>
<dbReference type="InterPro" id="IPR045151">
    <property type="entry name" value="DCAF8"/>
</dbReference>
<dbReference type="InterPro" id="IPR001680">
    <property type="entry name" value="WD40_rpt"/>
</dbReference>
<evidence type="ECO:0000313" key="6">
    <source>
        <dbReference type="Proteomes" id="UP001206925"/>
    </source>
</evidence>
<dbReference type="InterPro" id="IPR019775">
    <property type="entry name" value="WD40_repeat_CS"/>
</dbReference>
<keyword evidence="1 3" id="KW-0853">WD repeat</keyword>
<organism evidence="5 6">
    <name type="scientific">Ambrosia artemisiifolia</name>
    <name type="common">Common ragweed</name>
    <dbReference type="NCBI Taxonomy" id="4212"/>
    <lineage>
        <taxon>Eukaryota</taxon>
        <taxon>Viridiplantae</taxon>
        <taxon>Streptophyta</taxon>
        <taxon>Embryophyta</taxon>
        <taxon>Tracheophyta</taxon>
        <taxon>Spermatophyta</taxon>
        <taxon>Magnoliopsida</taxon>
        <taxon>eudicotyledons</taxon>
        <taxon>Gunneridae</taxon>
        <taxon>Pentapetalae</taxon>
        <taxon>asterids</taxon>
        <taxon>campanulids</taxon>
        <taxon>Asterales</taxon>
        <taxon>Asteraceae</taxon>
        <taxon>Asteroideae</taxon>
        <taxon>Heliantheae alliance</taxon>
        <taxon>Heliantheae</taxon>
        <taxon>Ambrosia</taxon>
    </lineage>
</organism>
<evidence type="ECO:0000313" key="5">
    <source>
        <dbReference type="EMBL" id="KAI7738297.1"/>
    </source>
</evidence>
<evidence type="ECO:0000256" key="4">
    <source>
        <dbReference type="SAM" id="MobiDB-lite"/>
    </source>
</evidence>
<dbReference type="PROSITE" id="PS50294">
    <property type="entry name" value="WD_REPEATS_REGION"/>
    <property type="match status" value="1"/>
</dbReference>
<sequence length="506" mass="57005">MMDTVIPNNKTYSHTNNNKNNNNNEILQVFNRQIGFNSPNHFSRRISASQALVKRIDLAGKLVGHEGCVNTIEFNYYGDHLVSGSDDRRVMFWNVATRSLVLSYASGHVDNIFQARIMPFTDDRTIVTSAADGQSSKVSGILKGDYLIDILDQMMGPKRDNLRGFYMCQPSRVRLGQVGENGHAHTKKLGKHHGRVHKLAVEPGSPHIFYSCGEDGLVQHFDLRSNSSTKLFCCSSFSENNHLSSSESLRLNAIVIDPRNPNYFSVGGSDQYARVYDIRKLQWDQPSSNQVRPVNTFCPKHLIKTHDVSITGMSYSHTNCGHIFIWNKKDCKLVRVMEGDRRIVNQVEPHPSIPVLASSGLEKNIKLWVPMSADTVPLPHDLQEIMESNKRGREDHSRVTLTPDVIMHVLRLHRRQAMAYIERRHNVDDIASDEDDEDDAYVLGFTDHDGSIEDGNPSECSIGYVLQGLTVWSSGFESKWYGSGWVDETGLSQNGMVWVGSGWVDE</sequence>
<dbReference type="SUPFAM" id="SSF50978">
    <property type="entry name" value="WD40 repeat-like"/>
    <property type="match status" value="1"/>
</dbReference>
<dbReference type="Proteomes" id="UP001206925">
    <property type="component" value="Unassembled WGS sequence"/>
</dbReference>
<proteinExistence type="predicted"/>
<evidence type="ECO:0000256" key="2">
    <source>
        <dbReference type="ARBA" id="ARBA00022737"/>
    </source>
</evidence>
<dbReference type="PANTHER" id="PTHR15574">
    <property type="entry name" value="WD REPEAT DOMAIN-CONTAINING FAMILY"/>
    <property type="match status" value="1"/>
</dbReference>
<dbReference type="InterPro" id="IPR036322">
    <property type="entry name" value="WD40_repeat_dom_sf"/>
</dbReference>
<dbReference type="Gene3D" id="2.130.10.10">
    <property type="entry name" value="YVTN repeat-like/Quinoprotein amine dehydrogenase"/>
    <property type="match status" value="2"/>
</dbReference>
<dbReference type="PROSITE" id="PS50082">
    <property type="entry name" value="WD_REPEATS_2"/>
    <property type="match status" value="1"/>
</dbReference>
<keyword evidence="2" id="KW-0677">Repeat</keyword>